<feature type="region of interest" description="Disordered" evidence="2">
    <location>
        <begin position="876"/>
        <end position="902"/>
    </location>
</feature>
<evidence type="ECO:0000259" key="3">
    <source>
        <dbReference type="PROSITE" id="PS50235"/>
    </source>
</evidence>
<feature type="region of interest" description="Disordered" evidence="2">
    <location>
        <begin position="592"/>
        <end position="623"/>
    </location>
</feature>
<dbReference type="InterPro" id="IPR038765">
    <property type="entry name" value="Papain-like_cys_pep_sf"/>
</dbReference>
<dbReference type="KEGG" id="csol:105359826"/>
<evidence type="ECO:0000313" key="5">
    <source>
        <dbReference type="RefSeq" id="XP_011494837.1"/>
    </source>
</evidence>
<dbReference type="Gene3D" id="3.90.70.10">
    <property type="entry name" value="Cysteine proteinases"/>
    <property type="match status" value="1"/>
</dbReference>
<dbReference type="CTD" id="36361"/>
<organism evidence="4 5">
    <name type="scientific">Ceratosolen solmsi marchali</name>
    <dbReference type="NCBI Taxonomy" id="326594"/>
    <lineage>
        <taxon>Eukaryota</taxon>
        <taxon>Metazoa</taxon>
        <taxon>Ecdysozoa</taxon>
        <taxon>Arthropoda</taxon>
        <taxon>Hexapoda</taxon>
        <taxon>Insecta</taxon>
        <taxon>Pterygota</taxon>
        <taxon>Neoptera</taxon>
        <taxon>Endopterygota</taxon>
        <taxon>Hymenoptera</taxon>
        <taxon>Apocrita</taxon>
        <taxon>Proctotrupomorpha</taxon>
        <taxon>Chalcidoidea</taxon>
        <taxon>Agaonidae</taxon>
        <taxon>Agaoninae</taxon>
        <taxon>Ceratosolen</taxon>
    </lineage>
</organism>
<dbReference type="GeneID" id="105359826"/>
<evidence type="ECO:0000256" key="1">
    <source>
        <dbReference type="ARBA" id="ARBA00009085"/>
    </source>
</evidence>
<dbReference type="GO" id="GO:0016579">
    <property type="term" value="P:protein deubiquitination"/>
    <property type="evidence" value="ECO:0007669"/>
    <property type="project" value="InterPro"/>
</dbReference>
<keyword evidence="5" id="KW-0378">Hydrolase</keyword>
<dbReference type="InterPro" id="IPR049407">
    <property type="entry name" value="Usp38-like_N"/>
</dbReference>
<dbReference type="InterPro" id="IPR028889">
    <property type="entry name" value="USP"/>
</dbReference>
<reference evidence="5" key="1">
    <citation type="submission" date="2025-08" db="UniProtKB">
        <authorList>
            <consortium name="RefSeq"/>
        </authorList>
    </citation>
    <scope>IDENTIFICATION</scope>
</reference>
<dbReference type="Pfam" id="PF00443">
    <property type="entry name" value="UCH"/>
    <property type="match status" value="1"/>
</dbReference>
<dbReference type="PANTHER" id="PTHR24006:SF908">
    <property type="entry name" value="DEUBIQUITINATING APOPTOTIC INHIBITOR, ISOFORM A"/>
    <property type="match status" value="1"/>
</dbReference>
<dbReference type="GO" id="GO:0005634">
    <property type="term" value="C:nucleus"/>
    <property type="evidence" value="ECO:0007669"/>
    <property type="project" value="TreeGrafter"/>
</dbReference>
<dbReference type="InterPro" id="IPR050164">
    <property type="entry name" value="Peptidase_C19"/>
</dbReference>
<dbReference type="RefSeq" id="XP_011494837.1">
    <property type="nucleotide sequence ID" value="XM_011496535.1"/>
</dbReference>
<proteinExistence type="inferred from homology"/>
<dbReference type="PANTHER" id="PTHR24006">
    <property type="entry name" value="UBIQUITIN CARBOXYL-TERMINAL HYDROLASE"/>
    <property type="match status" value="1"/>
</dbReference>
<dbReference type="PROSITE" id="PS50235">
    <property type="entry name" value="USP_3"/>
    <property type="match status" value="1"/>
</dbReference>
<dbReference type="InterPro" id="IPR001394">
    <property type="entry name" value="Peptidase_C19_UCH"/>
</dbReference>
<dbReference type="AlphaFoldDB" id="A0AAJ6VKS4"/>
<accession>A0AAJ6VKS4</accession>
<dbReference type="GO" id="GO:0005829">
    <property type="term" value="C:cytosol"/>
    <property type="evidence" value="ECO:0007669"/>
    <property type="project" value="TreeGrafter"/>
</dbReference>
<dbReference type="Proteomes" id="UP000695007">
    <property type="component" value="Unplaced"/>
</dbReference>
<evidence type="ECO:0000256" key="2">
    <source>
        <dbReference type="SAM" id="MobiDB-lite"/>
    </source>
</evidence>
<feature type="compositionally biased region" description="Low complexity" evidence="2">
    <location>
        <begin position="610"/>
        <end position="623"/>
    </location>
</feature>
<gene>
    <name evidence="5" type="primary">LOC105359826</name>
</gene>
<feature type="compositionally biased region" description="Polar residues" evidence="2">
    <location>
        <begin position="592"/>
        <end position="608"/>
    </location>
</feature>
<feature type="domain" description="USP" evidence="3">
    <location>
        <begin position="411"/>
        <end position="830"/>
    </location>
</feature>
<evidence type="ECO:0000313" key="4">
    <source>
        <dbReference type="Proteomes" id="UP000695007"/>
    </source>
</evidence>
<keyword evidence="4" id="KW-1185">Reference proteome</keyword>
<dbReference type="Pfam" id="PF21246">
    <property type="entry name" value="Usp38-like_N"/>
    <property type="match status" value="1"/>
</dbReference>
<name>A0AAJ6VKS4_9HYME</name>
<comment type="similarity">
    <text evidence="1">Belongs to the peptidase C19 family.</text>
</comment>
<sequence length="914" mass="104692">MMDTIDIHLKFVECLTKIVENPNPKEVNEAWSHLENLVSHNNYNVDYKQVLKSILTEKHINNIDQIPSVLQWFSKFISPETTAGTISADIAYFLSSSAEFFEEKSYLAEILEVINDNDSIYLTKSDNSKLCQAIVEVLFWMKQTNDKQKYNEDIIKIKNFLKMIWNQNLLIDCFEVIFKIFLKNNRKKYPSSALIIVFHVVNEKSWIGDVDAVVCQLIDKISDKSKIVQMLSLFCKWINQPPDTNMKYLSSWLILFIKNLETNHNLPGLTKEIAEMALPSILIENLNLDVFYTIDTESNIVLFLMKRIGSLELLHKIMPIIYNLLSTQKGYSSYPNNPNVLTIIGITRYLHLHRFSEHLKVSCDNCSKVNELISNFNSQSYTNKILEESEEMEVCYPSTSNGFGRFNNVKVGLLNLGNTCYMNGVLQALAMTNQFCHEVLLYKNKNELNSQTVLKNLQNLFALLKYIDTNSLSPTAILYASRPSYFMPGHQQDSSEFLCHLLDVMYEQEKSSLMQSNSTDKTINTKLKVDDNEMVDTEEPIVALTSPLNNDGTSLSMYRWTTEENLSEGVSLQRKTQSLADFSQGDELVQTQNALSESHSNSTDSGIQSVGGEDSTSSSISSASVPLVGMSSSSYLVHRVFGGELKVTYQCIICNTESDNTDKFRDLQLCFLDNLAPSKEISVQDLINMNYFLPENLTGDNKYRCDKCEKLCDARRIIKILQAPAHLILTLKHFRYDSESRLRTKLRRKVFYNETIQLPVLEKSKETFRLYAAVVHSGYNMDYGHYITYACDARNRWYKFNDSYVSESSIEEFKSLEPPDTPYILFYKKCDDTLEADAPEFSVLSKNLQDYINKQNRQCLKDHRASGSKVRRHATPLYKPNNFGGKDVNDDEDDNPPPSNCRAALNVPQRPCLF</sequence>
<dbReference type="SUPFAM" id="SSF54001">
    <property type="entry name" value="Cysteine proteinases"/>
    <property type="match status" value="1"/>
</dbReference>
<protein>
    <submittedName>
        <fullName evidence="5">Ubiquitin carboxyl-terminal hydrolase 35</fullName>
    </submittedName>
</protein>
<dbReference type="GO" id="GO:0004843">
    <property type="term" value="F:cysteine-type deubiquitinase activity"/>
    <property type="evidence" value="ECO:0007669"/>
    <property type="project" value="InterPro"/>
</dbReference>